<dbReference type="InterPro" id="IPR000917">
    <property type="entry name" value="Sulfatase_N"/>
</dbReference>
<gene>
    <name evidence="9" type="ORF">DCC88_01740</name>
</gene>
<sequence length="740" mass="84742">MLTLKKRDKFFVKYTTGTLIFLLSFLSVTLFFSSKITYMDQDVSKIFIELSKYSPKLVISIVLKIIFIVLLCCFSLQILSFSLKNKYKFLFGLLFFLSLVIRMGTMYPGTTENFIIFNLFESLRSYIEYFSSLPEHSFIRILIEWFPFIMVFILFTVNLITLMKQLVIQSKLVKKAQSSILIEKLDYESQIFSFQGIHLIGFVIIGSIFLYQISSWFDTNIPENQTNQEQPHVFIFAIDSLRYDRVENSQYSYVMPFLHQFKKQADFVKPMIVGIPRTFPSWVEIATGNYASSTQIKHMFPNRSPRMSEAETVFKKAQDSGYNTLFVSDFAGDIFPRYLFGGSKIVAPTLNLTTLLENNIISFFAPLKSALILPNMQNIFSSILESPEIADPKLIFHTVTKLLKKYSKSPQPIFLTTFFSTAHFPYAVPGPWYSKFQNIKDNGEFIFIKKPDQNPITGEISSDSVPYLTKKKTIELYNGGLNCIDNTLKNIFYELKNKGWLTNSVILVFGDHGENLYDGSLGLGHGDGVGGEFSSVTPLIISLNGKTKVANFNKSNISIVRSIDIAPTISKRINLNFDYKNVDGVDIFDYNSFSNNFPANTAYTESGIWFTSGYLSPEGQARINYPKIFEILSIDEGFNNEFYLQSDYNQPISGVKERSWVNATYKLIARTDKNGVNLSLYLRSDKNSENNLLSNKFINDNYEKISLQMLNNMNAYLSSRGIEIVKNSKKTFFYSENINK</sequence>
<evidence type="ECO:0000256" key="2">
    <source>
        <dbReference type="ARBA" id="ARBA00008779"/>
    </source>
</evidence>
<keyword evidence="10" id="KW-1185">Reference proteome</keyword>
<dbReference type="PANTHER" id="PTHR42693">
    <property type="entry name" value="ARYLSULFATASE FAMILY MEMBER"/>
    <property type="match status" value="1"/>
</dbReference>
<dbReference type="InterPro" id="IPR050738">
    <property type="entry name" value="Sulfatase"/>
</dbReference>
<evidence type="ECO:0000313" key="10">
    <source>
        <dbReference type="Proteomes" id="UP000253934"/>
    </source>
</evidence>
<dbReference type="GO" id="GO:0004065">
    <property type="term" value="F:arylsulfatase activity"/>
    <property type="evidence" value="ECO:0007669"/>
    <property type="project" value="TreeGrafter"/>
</dbReference>
<keyword evidence="5" id="KW-0378">Hydrolase</keyword>
<evidence type="ECO:0000256" key="6">
    <source>
        <dbReference type="ARBA" id="ARBA00022837"/>
    </source>
</evidence>
<evidence type="ECO:0000256" key="5">
    <source>
        <dbReference type="ARBA" id="ARBA00022801"/>
    </source>
</evidence>
<evidence type="ECO:0000256" key="4">
    <source>
        <dbReference type="ARBA" id="ARBA00022729"/>
    </source>
</evidence>
<feature type="transmembrane region" description="Helical" evidence="7">
    <location>
        <begin position="191"/>
        <end position="211"/>
    </location>
</feature>
<keyword evidence="7" id="KW-1133">Transmembrane helix</keyword>
<evidence type="ECO:0000313" key="9">
    <source>
        <dbReference type="EMBL" id="RDB37097.1"/>
    </source>
</evidence>
<reference evidence="9" key="1">
    <citation type="submission" date="2018-04" db="EMBL/GenBank/DDBJ databases">
        <title>Draft genome sequence of the Candidatus Spirobacillus cienkowskii, a pathogen of freshwater Daphnia species, reconstructed from hemolymph metagenomic reads.</title>
        <authorList>
            <person name="Bresciani L."/>
            <person name="Lemos L.N."/>
            <person name="Wale N."/>
            <person name="Lin J.Y."/>
            <person name="Fernandes G.R."/>
            <person name="Duffy M.A."/>
            <person name="Rodrigues J.M."/>
        </authorList>
    </citation>
    <scope>NUCLEOTIDE SEQUENCE [LARGE SCALE GENOMIC DNA]</scope>
    <source>
        <strain evidence="9">Binning01</strain>
    </source>
</reference>
<name>A0A369KWA0_9BACT</name>
<evidence type="ECO:0000256" key="7">
    <source>
        <dbReference type="SAM" id="Phobius"/>
    </source>
</evidence>
<dbReference type="SUPFAM" id="SSF53649">
    <property type="entry name" value="Alkaline phosphatase-like"/>
    <property type="match status" value="1"/>
</dbReference>
<dbReference type="Gene3D" id="3.40.720.10">
    <property type="entry name" value="Alkaline Phosphatase, subunit A"/>
    <property type="match status" value="1"/>
</dbReference>
<comment type="similarity">
    <text evidence="2">Belongs to the sulfatase family.</text>
</comment>
<keyword evidence="7" id="KW-0472">Membrane</keyword>
<evidence type="ECO:0000256" key="3">
    <source>
        <dbReference type="ARBA" id="ARBA00022723"/>
    </source>
</evidence>
<keyword evidence="3" id="KW-0479">Metal-binding</keyword>
<accession>A0A369KWA0</accession>
<organism evidence="9 10">
    <name type="scientific">Spirobacillus cienkowskii</name>
    <dbReference type="NCBI Taxonomy" id="495820"/>
    <lineage>
        <taxon>Bacteria</taxon>
        <taxon>Pseudomonadati</taxon>
        <taxon>Bdellovibrionota</taxon>
        <taxon>Oligoflexia</taxon>
        <taxon>Silvanigrellales</taxon>
        <taxon>Spirobacillus</taxon>
    </lineage>
</organism>
<feature type="transmembrane region" description="Helical" evidence="7">
    <location>
        <begin position="12"/>
        <end position="32"/>
    </location>
</feature>
<dbReference type="Proteomes" id="UP000253934">
    <property type="component" value="Unassembled WGS sequence"/>
</dbReference>
<dbReference type="Pfam" id="PF00884">
    <property type="entry name" value="Sulfatase"/>
    <property type="match status" value="1"/>
</dbReference>
<dbReference type="PANTHER" id="PTHR42693:SF42">
    <property type="entry name" value="ARYLSULFATASE G"/>
    <property type="match status" value="1"/>
</dbReference>
<protein>
    <submittedName>
        <fullName evidence="9">DUF229 domain-containing protein</fullName>
    </submittedName>
</protein>
<feature type="domain" description="Sulfatase N-terminal" evidence="8">
    <location>
        <begin position="231"/>
        <end position="571"/>
    </location>
</feature>
<dbReference type="InterPro" id="IPR017850">
    <property type="entry name" value="Alkaline_phosphatase_core_sf"/>
</dbReference>
<dbReference type="AlphaFoldDB" id="A0A369KWA0"/>
<comment type="caution">
    <text evidence="9">The sequence shown here is derived from an EMBL/GenBank/DDBJ whole genome shotgun (WGS) entry which is preliminary data.</text>
</comment>
<comment type="cofactor">
    <cofactor evidence="1">
        <name>Ca(2+)</name>
        <dbReference type="ChEBI" id="CHEBI:29108"/>
    </cofactor>
</comment>
<proteinExistence type="inferred from homology"/>
<feature type="transmembrane region" description="Helical" evidence="7">
    <location>
        <begin position="138"/>
        <end position="162"/>
    </location>
</feature>
<feature type="transmembrane region" description="Helical" evidence="7">
    <location>
        <begin position="89"/>
        <end position="107"/>
    </location>
</feature>
<dbReference type="GO" id="GO:0046872">
    <property type="term" value="F:metal ion binding"/>
    <property type="evidence" value="ECO:0007669"/>
    <property type="project" value="UniProtKB-KW"/>
</dbReference>
<evidence type="ECO:0000259" key="8">
    <source>
        <dbReference type="Pfam" id="PF00884"/>
    </source>
</evidence>
<dbReference type="EMBL" id="QOVW01000009">
    <property type="protein sequence ID" value="RDB37097.1"/>
    <property type="molecule type" value="Genomic_DNA"/>
</dbReference>
<keyword evidence="4" id="KW-0732">Signal</keyword>
<keyword evidence="6" id="KW-0106">Calcium</keyword>
<feature type="transmembrane region" description="Helical" evidence="7">
    <location>
        <begin position="57"/>
        <end position="77"/>
    </location>
</feature>
<keyword evidence="7" id="KW-0812">Transmembrane</keyword>
<evidence type="ECO:0000256" key="1">
    <source>
        <dbReference type="ARBA" id="ARBA00001913"/>
    </source>
</evidence>